<keyword evidence="5" id="KW-0539">Nucleus</keyword>
<evidence type="ECO:0000256" key="6">
    <source>
        <dbReference type="ARBA" id="ARBA00024695"/>
    </source>
</evidence>
<comment type="subcellular location">
    <subcellularLocation>
        <location evidence="1">Nucleus</location>
        <location evidence="1">Nucleolus</location>
    </subcellularLocation>
</comment>
<proteinExistence type="inferred from homology"/>
<dbReference type="Pfam" id="PF04147">
    <property type="entry name" value="Nop14"/>
    <property type="match status" value="1"/>
</dbReference>
<dbReference type="PANTHER" id="PTHR23183">
    <property type="entry name" value="NOP14"/>
    <property type="match status" value="1"/>
</dbReference>
<evidence type="ECO:0000256" key="3">
    <source>
        <dbReference type="ARBA" id="ARBA00022517"/>
    </source>
</evidence>
<dbReference type="EMBL" id="RDQH01000339">
    <property type="protein sequence ID" value="RXH79437.1"/>
    <property type="molecule type" value="Genomic_DNA"/>
</dbReference>
<keyword evidence="3" id="KW-0690">Ribosome biogenesis</keyword>
<protein>
    <submittedName>
        <fullName evidence="7">Uncharacterized protein</fullName>
    </submittedName>
</protein>
<dbReference type="Proteomes" id="UP000290289">
    <property type="component" value="Chromosome 13"/>
</dbReference>
<comment type="similarity">
    <text evidence="2">Belongs to the NOP14 family.</text>
</comment>
<evidence type="ECO:0000256" key="4">
    <source>
        <dbReference type="ARBA" id="ARBA00022552"/>
    </source>
</evidence>
<accession>A0A498IBP6</accession>
<evidence type="ECO:0000256" key="2">
    <source>
        <dbReference type="ARBA" id="ARBA00007466"/>
    </source>
</evidence>
<dbReference type="GO" id="GO:0030490">
    <property type="term" value="P:maturation of SSU-rRNA"/>
    <property type="evidence" value="ECO:0007669"/>
    <property type="project" value="TreeGrafter"/>
</dbReference>
<comment type="caution">
    <text evidence="7">The sequence shown here is derived from an EMBL/GenBank/DDBJ whole genome shotgun (WGS) entry which is preliminary data.</text>
</comment>
<keyword evidence="4" id="KW-0698">rRNA processing</keyword>
<dbReference type="SMR" id="A0A498IBP6"/>
<evidence type="ECO:0000256" key="1">
    <source>
        <dbReference type="ARBA" id="ARBA00004604"/>
    </source>
</evidence>
<dbReference type="InterPro" id="IPR007276">
    <property type="entry name" value="Nop14"/>
</dbReference>
<evidence type="ECO:0000256" key="5">
    <source>
        <dbReference type="ARBA" id="ARBA00023242"/>
    </source>
</evidence>
<dbReference type="PANTHER" id="PTHR23183:SF0">
    <property type="entry name" value="NUCLEOLAR PROTEIN 14"/>
    <property type="match status" value="1"/>
</dbReference>
<evidence type="ECO:0000313" key="7">
    <source>
        <dbReference type="EMBL" id="RXH79437.1"/>
    </source>
</evidence>
<dbReference type="STRING" id="3750.A0A498IBP6"/>
<dbReference type="AlphaFoldDB" id="A0A498IBP6"/>
<dbReference type="GO" id="GO:0032040">
    <property type="term" value="C:small-subunit processome"/>
    <property type="evidence" value="ECO:0007669"/>
    <property type="project" value="InterPro"/>
</dbReference>
<sequence>MKKLLKQEAKGAIRELRKDNSFLYEVKARDKALMEEEKAEKYGKVRLFLQEQEHAMKSGQLGKGKGNKRRR</sequence>
<name>A0A498IBP6_MALDO</name>
<keyword evidence="8" id="KW-1185">Reference proteome</keyword>
<evidence type="ECO:0000313" key="8">
    <source>
        <dbReference type="Proteomes" id="UP000290289"/>
    </source>
</evidence>
<organism evidence="7 8">
    <name type="scientific">Malus domestica</name>
    <name type="common">Apple</name>
    <name type="synonym">Pyrus malus</name>
    <dbReference type="NCBI Taxonomy" id="3750"/>
    <lineage>
        <taxon>Eukaryota</taxon>
        <taxon>Viridiplantae</taxon>
        <taxon>Streptophyta</taxon>
        <taxon>Embryophyta</taxon>
        <taxon>Tracheophyta</taxon>
        <taxon>Spermatophyta</taxon>
        <taxon>Magnoliopsida</taxon>
        <taxon>eudicotyledons</taxon>
        <taxon>Gunneridae</taxon>
        <taxon>Pentapetalae</taxon>
        <taxon>rosids</taxon>
        <taxon>fabids</taxon>
        <taxon>Rosales</taxon>
        <taxon>Rosaceae</taxon>
        <taxon>Amygdaloideae</taxon>
        <taxon>Maleae</taxon>
        <taxon>Malus</taxon>
    </lineage>
</organism>
<gene>
    <name evidence="7" type="ORF">DVH24_040584</name>
</gene>
<reference evidence="7 8" key="1">
    <citation type="submission" date="2018-10" db="EMBL/GenBank/DDBJ databases">
        <title>A high-quality apple genome assembly.</title>
        <authorList>
            <person name="Hu J."/>
        </authorList>
    </citation>
    <scope>NUCLEOTIDE SEQUENCE [LARGE SCALE GENOMIC DNA]</scope>
    <source>
        <strain evidence="8">cv. HFTH1</strain>
        <tissue evidence="7">Young leaf</tissue>
    </source>
</reference>
<comment type="function">
    <text evidence="6">Involved in nucleolar processing of pre-18S ribosomal RNA. Has a role in the nuclear export of 40S pre-ribosomal subunit to the cytoplasm.</text>
</comment>
<dbReference type="GO" id="GO:0030692">
    <property type="term" value="C:Noc4p-Nop14p complex"/>
    <property type="evidence" value="ECO:0007669"/>
    <property type="project" value="TreeGrafter"/>
</dbReference>